<comment type="caution">
    <text evidence="1">The sequence shown here is derived from an EMBL/GenBank/DDBJ whole genome shotgun (WGS) entry which is preliminary data.</text>
</comment>
<keyword evidence="2" id="KW-1185">Reference proteome</keyword>
<evidence type="ECO:0000313" key="2">
    <source>
        <dbReference type="Proteomes" id="UP001153148"/>
    </source>
</evidence>
<accession>A0ABN7PQZ6</accession>
<sequence length="84" mass="9810">RLIVSSFQNSHGNYLDTLEKALRIFKIFENENDLLSTKLKVELFIKDTLKKDFPAESEVRHSLLSKEYELMTVDELQTAFSMVI</sequence>
<evidence type="ECO:0000313" key="1">
    <source>
        <dbReference type="EMBL" id="CAG2068612.1"/>
    </source>
</evidence>
<gene>
    <name evidence="1" type="ORF">TPAB3V08_LOCUS15555</name>
</gene>
<protein>
    <submittedName>
        <fullName evidence="1">Uncharacterized protein</fullName>
    </submittedName>
</protein>
<name>A0ABN7PQZ6_TIMPD</name>
<dbReference type="EMBL" id="CAJPIN010096298">
    <property type="protein sequence ID" value="CAG2068612.1"/>
    <property type="molecule type" value="Genomic_DNA"/>
</dbReference>
<organism evidence="1 2">
    <name type="scientific">Timema podura</name>
    <name type="common">Walking stick</name>
    <dbReference type="NCBI Taxonomy" id="61482"/>
    <lineage>
        <taxon>Eukaryota</taxon>
        <taxon>Metazoa</taxon>
        <taxon>Ecdysozoa</taxon>
        <taxon>Arthropoda</taxon>
        <taxon>Hexapoda</taxon>
        <taxon>Insecta</taxon>
        <taxon>Pterygota</taxon>
        <taxon>Neoptera</taxon>
        <taxon>Polyneoptera</taxon>
        <taxon>Phasmatodea</taxon>
        <taxon>Timematodea</taxon>
        <taxon>Timematoidea</taxon>
        <taxon>Timematidae</taxon>
        <taxon>Timema</taxon>
    </lineage>
</organism>
<feature type="non-terminal residue" evidence="1">
    <location>
        <position position="1"/>
    </location>
</feature>
<reference evidence="1" key="1">
    <citation type="submission" date="2021-03" db="EMBL/GenBank/DDBJ databases">
        <authorList>
            <person name="Tran Van P."/>
        </authorList>
    </citation>
    <scope>NUCLEOTIDE SEQUENCE</scope>
</reference>
<dbReference type="Proteomes" id="UP001153148">
    <property type="component" value="Unassembled WGS sequence"/>
</dbReference>
<proteinExistence type="predicted"/>